<organism evidence="1 2">
    <name type="scientific">Cupriavidus pinatubonensis</name>
    <dbReference type="NCBI Taxonomy" id="248026"/>
    <lineage>
        <taxon>Bacteria</taxon>
        <taxon>Pseudomonadati</taxon>
        <taxon>Pseudomonadota</taxon>
        <taxon>Betaproteobacteria</taxon>
        <taxon>Burkholderiales</taxon>
        <taxon>Burkholderiaceae</taxon>
        <taxon>Cupriavidus</taxon>
    </lineage>
</organism>
<proteinExistence type="predicted"/>
<evidence type="ECO:0000313" key="1">
    <source>
        <dbReference type="EMBL" id="CAG9165532.1"/>
    </source>
</evidence>
<reference evidence="1 2" key="1">
    <citation type="submission" date="2021-08" db="EMBL/GenBank/DDBJ databases">
        <authorList>
            <person name="Peeters C."/>
        </authorList>
    </citation>
    <scope>NUCLEOTIDE SEQUENCE [LARGE SCALE GENOMIC DNA]</scope>
    <source>
        <strain evidence="1 2">LMG 23994</strain>
    </source>
</reference>
<gene>
    <name evidence="1" type="ORF">LMG23994_00730</name>
</gene>
<evidence type="ECO:0000313" key="2">
    <source>
        <dbReference type="Proteomes" id="UP000701702"/>
    </source>
</evidence>
<keyword evidence="2" id="KW-1185">Reference proteome</keyword>
<dbReference type="EMBL" id="CAJZAF010000003">
    <property type="protein sequence ID" value="CAG9165532.1"/>
    <property type="molecule type" value="Genomic_DNA"/>
</dbReference>
<comment type="caution">
    <text evidence="1">The sequence shown here is derived from an EMBL/GenBank/DDBJ whole genome shotgun (WGS) entry which is preliminary data.</text>
</comment>
<protein>
    <submittedName>
        <fullName evidence="1">Uncharacterized protein</fullName>
    </submittedName>
</protein>
<sequence>MGLMVIIAIEEASFDGMEAPAQAAGLLRVLADEVVARIPRLEPGQSVRLDPRSGVCAVATFTAA</sequence>
<accession>A0ABN7XZQ9</accession>
<name>A0ABN7XZQ9_9BURK</name>
<dbReference type="Proteomes" id="UP000701702">
    <property type="component" value="Unassembled WGS sequence"/>
</dbReference>